<dbReference type="PANTHER" id="PTHR41533:SF1">
    <property type="entry name" value="L,D-TRANSPEPTIDASE YCBB-RELATED"/>
    <property type="match status" value="1"/>
</dbReference>
<feature type="domain" description="Peptidoglycan binding-like" evidence="1">
    <location>
        <begin position="87"/>
        <end position="143"/>
    </location>
</feature>
<dbReference type="InterPro" id="IPR052905">
    <property type="entry name" value="LD-transpeptidase_YkuD-like"/>
</dbReference>
<organism evidence="2 3">
    <name type="scientific">Plectonema cf. radiosum LEGE 06105</name>
    <dbReference type="NCBI Taxonomy" id="945769"/>
    <lineage>
        <taxon>Bacteria</taxon>
        <taxon>Bacillati</taxon>
        <taxon>Cyanobacteriota</taxon>
        <taxon>Cyanophyceae</taxon>
        <taxon>Oscillatoriophycideae</taxon>
        <taxon>Oscillatoriales</taxon>
        <taxon>Microcoleaceae</taxon>
        <taxon>Plectonema</taxon>
    </lineage>
</organism>
<evidence type="ECO:0000259" key="1">
    <source>
        <dbReference type="Pfam" id="PF01471"/>
    </source>
</evidence>
<dbReference type="Proteomes" id="UP000620559">
    <property type="component" value="Unassembled WGS sequence"/>
</dbReference>
<feature type="domain" description="Peptidoglycan binding-like" evidence="1">
    <location>
        <begin position="14"/>
        <end position="67"/>
    </location>
</feature>
<keyword evidence="3" id="KW-1185">Reference proteome</keyword>
<reference evidence="2" key="1">
    <citation type="submission" date="2020-10" db="EMBL/GenBank/DDBJ databases">
        <authorList>
            <person name="Castelo-Branco R."/>
            <person name="Eusebio N."/>
            <person name="Adriana R."/>
            <person name="Vieira A."/>
            <person name="Brugerolle De Fraissinette N."/>
            <person name="Rezende De Castro R."/>
            <person name="Schneider M.P."/>
            <person name="Vasconcelos V."/>
            <person name="Leao P.N."/>
        </authorList>
    </citation>
    <scope>NUCLEOTIDE SEQUENCE</scope>
    <source>
        <strain evidence="2">LEGE 06105</strain>
    </source>
</reference>
<dbReference type="InterPro" id="IPR036365">
    <property type="entry name" value="PGBD-like_sf"/>
</dbReference>
<dbReference type="RefSeq" id="WP_193920260.1">
    <property type="nucleotide sequence ID" value="NZ_JADEWL010000032.1"/>
</dbReference>
<dbReference type="Pfam" id="PF01471">
    <property type="entry name" value="PG_binding_1"/>
    <property type="match status" value="3"/>
</dbReference>
<dbReference type="EMBL" id="JADEWL010000032">
    <property type="protein sequence ID" value="MBE9213386.1"/>
    <property type="molecule type" value="Genomic_DNA"/>
</dbReference>
<dbReference type="Gene3D" id="2.60.120.380">
    <property type="match status" value="1"/>
</dbReference>
<dbReference type="AlphaFoldDB" id="A0A8J7FFQ6"/>
<dbReference type="InterPro" id="IPR002477">
    <property type="entry name" value="Peptidoglycan-bd-like"/>
</dbReference>
<comment type="caution">
    <text evidence="2">The sequence shown here is derived from an EMBL/GenBank/DDBJ whole genome shotgun (WGS) entry which is preliminary data.</text>
</comment>
<proteinExistence type="predicted"/>
<dbReference type="InterPro" id="IPR036366">
    <property type="entry name" value="PGBDSf"/>
</dbReference>
<dbReference type="PANTHER" id="PTHR41533">
    <property type="entry name" value="L,D-TRANSPEPTIDASE HI_1667-RELATED"/>
    <property type="match status" value="1"/>
</dbReference>
<accession>A0A8J7FFQ6</accession>
<sequence length="355" mass="39292">MTTSFIVLESGVTGLKVTKLQQALKQLNLYLGAIDGIFGGKTKAAVIKFQQLYSHLPNNGIVDAETILQLDEAVWLSQRETLREGSRGDEVELLQGMLEYSNFGSLIVDGVFGAKTKTTVIDFQKARALKADGIVGQKTWSSLYTLARHDIPDEDRIKAFFGELETEILIKLPLKKGDEGRDVLILQKFLNYVSGSTSGILEDGNFGQATEQTVKNFQQRQGLVIDGVVGMKTYQVMISQGLNQQLIDELLSYRYGKLLNFTQGKEFEVVEDAAIRGETVIHRLEVEPEQNFLIIITSVESNAVFELIRVGDGKVYLTEASNSQVFLEAGKYSINVSATRGNTTYQLKVESIVGC</sequence>
<name>A0A8J7FFQ6_9CYAN</name>
<protein>
    <submittedName>
        <fullName evidence="2">Peptidoglycan-binding protein</fullName>
    </submittedName>
</protein>
<evidence type="ECO:0000313" key="2">
    <source>
        <dbReference type="EMBL" id="MBE9213386.1"/>
    </source>
</evidence>
<dbReference type="SUPFAM" id="SSF47090">
    <property type="entry name" value="PGBD-like"/>
    <property type="match status" value="3"/>
</dbReference>
<evidence type="ECO:0000313" key="3">
    <source>
        <dbReference type="Proteomes" id="UP000620559"/>
    </source>
</evidence>
<feature type="domain" description="Peptidoglycan binding-like" evidence="1">
    <location>
        <begin position="180"/>
        <end position="237"/>
    </location>
</feature>
<dbReference type="Gene3D" id="1.10.101.10">
    <property type="entry name" value="PGBD-like superfamily/PGBD"/>
    <property type="match status" value="3"/>
</dbReference>
<gene>
    <name evidence="2" type="ORF">IQ247_12030</name>
</gene>